<evidence type="ECO:0000256" key="1">
    <source>
        <dbReference type="SAM" id="Coils"/>
    </source>
</evidence>
<sequence>MPGLRPMTAHPLRQQLNDEVHSRPSADVHAPMMVTQIAVITGETGVEAERALLRELAQEMGVEAPETFGNHLAIDLGADETAVHLVWERHTEFSTYAFSRRCLHASDEEIADLSLPFSTPPLSGIPEGWRARIPGEVLVGINLLALPGNPSDIEARLPEAFGYSKCVGAGMSGGRAAAWTDFQLHQDGMSRILVANQTLRPGRLGRLIQRLLDVETYRMMALLAFPLARDLTPDLGSIETELSTLAAETARIQNLEDEQRLLAQLSTLAARAEDLAARSHYRFSAARAYHQLVERRISELDEVKREGLQQIGTFMERRLGPAMRTCTAVADRLEAVSVRISRASSLLNTRVEVALQEQNQSLLRSMEGRARLQLRLQETVEGLSAVAITYYLVGLIAYVLKALEKAGQPINPTLATGVLAPFVLMGAYIAVRQIRKRVTRSGVGGDL</sequence>
<dbReference type="KEGG" id="pect:BN1012_Phect1363"/>
<dbReference type="Pfam" id="PF11902">
    <property type="entry name" value="DUF3422"/>
    <property type="match status" value="1"/>
</dbReference>
<dbReference type="AlphaFoldDB" id="X5MCV3"/>
<dbReference type="RefSeq" id="WP_043950186.1">
    <property type="nucleotide sequence ID" value="NZ_HG966617.1"/>
</dbReference>
<name>X5MCV3_9HYPH</name>
<dbReference type="STRING" id="1458461.BN1012_Phect1363"/>
<keyword evidence="2" id="KW-1133">Transmembrane helix</keyword>
<dbReference type="InterPro" id="IPR021830">
    <property type="entry name" value="DUF3422"/>
</dbReference>
<evidence type="ECO:0000313" key="3">
    <source>
        <dbReference type="EMBL" id="CDO59577.1"/>
    </source>
</evidence>
<keyword evidence="2" id="KW-0472">Membrane</keyword>
<keyword evidence="4" id="KW-1185">Reference proteome</keyword>
<protein>
    <submittedName>
        <fullName evidence="3">Uncharacterized membrane-anchored protein</fullName>
    </submittedName>
</protein>
<dbReference type="OrthoDB" id="9767470at2"/>
<gene>
    <name evidence="3" type="ORF">BN1012_Phect1363</name>
</gene>
<keyword evidence="1" id="KW-0175">Coiled coil</keyword>
<organism evidence="3 4">
    <name type="scientific">Candidatus Phaeomarinibacter ectocarpi</name>
    <dbReference type="NCBI Taxonomy" id="1458461"/>
    <lineage>
        <taxon>Bacteria</taxon>
        <taxon>Pseudomonadati</taxon>
        <taxon>Pseudomonadota</taxon>
        <taxon>Alphaproteobacteria</taxon>
        <taxon>Hyphomicrobiales</taxon>
        <taxon>Parvibaculaceae</taxon>
        <taxon>Candidatus Phaeomarinibacter</taxon>
    </lineage>
</organism>
<accession>X5MCV3</accession>
<feature type="transmembrane region" description="Helical" evidence="2">
    <location>
        <begin position="379"/>
        <end position="400"/>
    </location>
</feature>
<keyword evidence="2" id="KW-0812">Transmembrane</keyword>
<dbReference type="PATRIC" id="fig|1458461.3.peg.1362"/>
<feature type="coiled-coil region" evidence="1">
    <location>
        <begin position="238"/>
        <end position="275"/>
    </location>
</feature>
<dbReference type="Proteomes" id="UP000032160">
    <property type="component" value="Chromosome I"/>
</dbReference>
<dbReference type="HOGENOM" id="CLU_035873_0_0_5"/>
<feature type="transmembrane region" description="Helical" evidence="2">
    <location>
        <begin position="412"/>
        <end position="431"/>
    </location>
</feature>
<evidence type="ECO:0000313" key="4">
    <source>
        <dbReference type="Proteomes" id="UP000032160"/>
    </source>
</evidence>
<reference evidence="3 4" key="1">
    <citation type="journal article" date="2014" name="Front. Genet.">
        <title>Genome and metabolic network of "Candidatus Phaeomarinobacter ectocarpi" Ec32, a new candidate genus of Alphaproteobacteria frequently associated with brown algae.</title>
        <authorList>
            <person name="Dittami S.M."/>
            <person name="Barbeyron T."/>
            <person name="Boyen C."/>
            <person name="Cambefort J."/>
            <person name="Collet G."/>
            <person name="Delage L."/>
            <person name="Gobet A."/>
            <person name="Groisillier A."/>
            <person name="Leblanc C."/>
            <person name="Michel G."/>
            <person name="Scornet D."/>
            <person name="Siegel A."/>
            <person name="Tapia J.E."/>
            <person name="Tonon T."/>
        </authorList>
    </citation>
    <scope>NUCLEOTIDE SEQUENCE [LARGE SCALE GENOMIC DNA]</scope>
    <source>
        <strain evidence="3 4">Ec32</strain>
    </source>
</reference>
<dbReference type="EMBL" id="HG966617">
    <property type="protein sequence ID" value="CDO59577.1"/>
    <property type="molecule type" value="Genomic_DNA"/>
</dbReference>
<evidence type="ECO:0000256" key="2">
    <source>
        <dbReference type="SAM" id="Phobius"/>
    </source>
</evidence>
<proteinExistence type="predicted"/>